<organism evidence="1 2">
    <name type="scientific">Choristoneura fumiferana</name>
    <name type="common">Spruce budworm moth</name>
    <name type="synonym">Archips fumiferana</name>
    <dbReference type="NCBI Taxonomy" id="7141"/>
    <lineage>
        <taxon>Eukaryota</taxon>
        <taxon>Metazoa</taxon>
        <taxon>Ecdysozoa</taxon>
        <taxon>Arthropoda</taxon>
        <taxon>Hexapoda</taxon>
        <taxon>Insecta</taxon>
        <taxon>Pterygota</taxon>
        <taxon>Neoptera</taxon>
        <taxon>Endopterygota</taxon>
        <taxon>Lepidoptera</taxon>
        <taxon>Glossata</taxon>
        <taxon>Ditrysia</taxon>
        <taxon>Tortricoidea</taxon>
        <taxon>Tortricidae</taxon>
        <taxon>Tortricinae</taxon>
        <taxon>Choristoneura</taxon>
    </lineage>
</organism>
<name>A0ACC0JS17_CHOFU</name>
<protein>
    <submittedName>
        <fullName evidence="1">Uncharacterized protein</fullName>
    </submittedName>
</protein>
<gene>
    <name evidence="1" type="ORF">MSG28_014550</name>
</gene>
<evidence type="ECO:0000313" key="2">
    <source>
        <dbReference type="Proteomes" id="UP001064048"/>
    </source>
</evidence>
<proteinExistence type="predicted"/>
<dbReference type="Proteomes" id="UP001064048">
    <property type="component" value="Chromosome 26"/>
</dbReference>
<dbReference type="EMBL" id="CM046126">
    <property type="protein sequence ID" value="KAI8426869.1"/>
    <property type="molecule type" value="Genomic_DNA"/>
</dbReference>
<keyword evidence="2" id="KW-1185">Reference proteome</keyword>
<reference evidence="1 2" key="1">
    <citation type="journal article" date="2022" name="Genome Biol. Evol.">
        <title>The Spruce Budworm Genome: Reconstructing the Evolutionary History of Antifreeze Proteins.</title>
        <authorList>
            <person name="Beliveau C."/>
            <person name="Gagne P."/>
            <person name="Picq S."/>
            <person name="Vernygora O."/>
            <person name="Keeling C.I."/>
            <person name="Pinkney K."/>
            <person name="Doucet D."/>
            <person name="Wen F."/>
            <person name="Johnston J.S."/>
            <person name="Maaroufi H."/>
            <person name="Boyle B."/>
            <person name="Laroche J."/>
            <person name="Dewar K."/>
            <person name="Juretic N."/>
            <person name="Blackburn G."/>
            <person name="Nisole A."/>
            <person name="Brunet B."/>
            <person name="Brandao M."/>
            <person name="Lumley L."/>
            <person name="Duan J."/>
            <person name="Quan G."/>
            <person name="Lucarotti C.J."/>
            <person name="Roe A.D."/>
            <person name="Sperling F.A.H."/>
            <person name="Levesque R.C."/>
            <person name="Cusson M."/>
        </authorList>
    </citation>
    <scope>NUCLEOTIDE SEQUENCE [LARGE SCALE GENOMIC DNA]</scope>
    <source>
        <strain evidence="1">Glfc:IPQL:Cfum</strain>
    </source>
</reference>
<sequence length="141" mass="15169">MTFTDMPYQELTCEVGLVCSLVLRDGSVFQGRSFGVQLPTDGEVGLIVCEKSGSWLFAYGVQSLCDVNTRALTCRLQNGVTLGRIVQGALPSGPLPPVSDPNTRNLVAEVSVKSLTVTTCWLQYEWAGSTGLVPHSHRIPA</sequence>
<accession>A0ACC0JS17</accession>
<evidence type="ECO:0000313" key="1">
    <source>
        <dbReference type="EMBL" id="KAI8426869.1"/>
    </source>
</evidence>
<comment type="caution">
    <text evidence="1">The sequence shown here is derived from an EMBL/GenBank/DDBJ whole genome shotgun (WGS) entry which is preliminary data.</text>
</comment>